<dbReference type="OMA" id="EYDYDRT"/>
<feature type="binding site" evidence="14">
    <location>
        <position position="342"/>
    </location>
    <ligand>
        <name>Zn(2+)</name>
        <dbReference type="ChEBI" id="CHEBI:29105"/>
        <label>2</label>
    </ligand>
</feature>
<comment type="catalytic activity">
    <reaction evidence="16">
        <text>a phosphate monoester + H2O = an alcohol + phosphate</text>
        <dbReference type="Rhea" id="RHEA:15017"/>
        <dbReference type="ChEBI" id="CHEBI:15377"/>
        <dbReference type="ChEBI" id="CHEBI:30879"/>
        <dbReference type="ChEBI" id="CHEBI:43474"/>
        <dbReference type="ChEBI" id="CHEBI:67140"/>
        <dbReference type="EC" id="3.1.3.1"/>
    </reaction>
</comment>
<evidence type="ECO:0000256" key="2">
    <source>
        <dbReference type="ARBA" id="ARBA00005984"/>
    </source>
</evidence>
<feature type="binding site" evidence="14">
    <location>
        <position position="175"/>
    </location>
    <ligand>
        <name>Mg(2+)</name>
        <dbReference type="ChEBI" id="CHEBI:18420"/>
    </ligand>
</feature>
<feature type="binding site" evidence="14">
    <location>
        <position position="177"/>
    </location>
    <ligand>
        <name>Mg(2+)</name>
        <dbReference type="ChEBI" id="CHEBI:18420"/>
    </ligand>
</feature>
<keyword evidence="12" id="KW-0449">Lipoprotein</keyword>
<feature type="binding site" evidence="14">
    <location>
        <position position="454"/>
    </location>
    <ligand>
        <name>Zn(2+)</name>
        <dbReference type="ChEBI" id="CHEBI:29105"/>
        <label>2</label>
    </ligand>
</feature>
<feature type="binding site" evidence="14">
    <location>
        <position position="338"/>
    </location>
    <ligand>
        <name>Zn(2+)</name>
        <dbReference type="ChEBI" id="CHEBI:29105"/>
        <label>2</label>
    </ligand>
</feature>
<feature type="binding site" evidence="14">
    <location>
        <position position="380"/>
    </location>
    <ligand>
        <name>Zn(2+)</name>
        <dbReference type="ChEBI" id="CHEBI:29105"/>
        <label>2</label>
    </ligand>
</feature>
<dbReference type="EC" id="3.1.3.1" evidence="3 16"/>
<keyword evidence="17" id="KW-1133">Transmembrane helix</keyword>
<dbReference type="Pfam" id="PF00245">
    <property type="entry name" value="Alk_phosphatase"/>
    <property type="match status" value="1"/>
</dbReference>
<dbReference type="PANTHER" id="PTHR11596">
    <property type="entry name" value="ALKALINE PHOSPHATASE"/>
    <property type="match status" value="1"/>
</dbReference>
<keyword evidence="4" id="KW-1003">Cell membrane</keyword>
<keyword evidence="5" id="KW-0336">GPI-anchor</keyword>
<evidence type="ECO:0000256" key="6">
    <source>
        <dbReference type="ARBA" id="ARBA00022723"/>
    </source>
</evidence>
<dbReference type="PROSITE" id="PS00123">
    <property type="entry name" value="ALKALINE_PHOSPHATASE"/>
    <property type="match status" value="1"/>
</dbReference>
<organism evidence="19 20">
    <name type="scientific">Callorhinchus milii</name>
    <name type="common">Ghost shark</name>
    <dbReference type="NCBI Taxonomy" id="7868"/>
    <lineage>
        <taxon>Eukaryota</taxon>
        <taxon>Metazoa</taxon>
        <taxon>Chordata</taxon>
        <taxon>Craniata</taxon>
        <taxon>Vertebrata</taxon>
        <taxon>Chondrichthyes</taxon>
        <taxon>Holocephali</taxon>
        <taxon>Chimaeriformes</taxon>
        <taxon>Callorhinchidae</taxon>
        <taxon>Callorhinchus</taxon>
    </lineage>
</organism>
<feature type="binding site" evidence="14">
    <location>
        <position position="64"/>
    </location>
    <ligand>
        <name>Mg(2+)</name>
        <dbReference type="ChEBI" id="CHEBI:18420"/>
    </ligand>
</feature>
<evidence type="ECO:0000256" key="8">
    <source>
        <dbReference type="ARBA" id="ARBA00022833"/>
    </source>
</evidence>
<keyword evidence="10 17" id="KW-0472">Membrane</keyword>
<dbReference type="SUPFAM" id="SSF53649">
    <property type="entry name" value="Alkaline phosphatase-like"/>
    <property type="match status" value="1"/>
</dbReference>
<evidence type="ECO:0000256" key="17">
    <source>
        <dbReference type="SAM" id="Phobius"/>
    </source>
</evidence>
<evidence type="ECO:0000256" key="15">
    <source>
        <dbReference type="RuleBase" id="RU003946"/>
    </source>
</evidence>
<feature type="chain" id="PRO_5021494091" description="Alkaline phosphatase" evidence="18">
    <location>
        <begin position="23"/>
        <end position="526"/>
    </location>
</feature>
<dbReference type="FunFam" id="3.40.720.10:FF:000008">
    <property type="entry name" value="Alkaline phosphatase"/>
    <property type="match status" value="1"/>
</dbReference>
<evidence type="ECO:0000256" key="7">
    <source>
        <dbReference type="ARBA" id="ARBA00022801"/>
    </source>
</evidence>
<keyword evidence="20" id="KW-1185">Reference proteome</keyword>
<reference evidence="19" key="5">
    <citation type="submission" date="2025-09" db="UniProtKB">
        <authorList>
            <consortium name="Ensembl"/>
        </authorList>
    </citation>
    <scope>IDENTIFICATION</scope>
</reference>
<dbReference type="Gene3D" id="3.40.720.10">
    <property type="entry name" value="Alkaline Phosphatase, subunit A"/>
    <property type="match status" value="1"/>
</dbReference>
<dbReference type="GO" id="GO:0004035">
    <property type="term" value="F:alkaline phosphatase activity"/>
    <property type="evidence" value="ECO:0007669"/>
    <property type="project" value="UniProtKB-EC"/>
</dbReference>
<dbReference type="PRINTS" id="PR00113">
    <property type="entry name" value="ALKPHPHTASE"/>
</dbReference>
<name>A0A4W3HWR4_CALMI</name>
<dbReference type="GeneTree" id="ENSGT00950000183063"/>
<feature type="binding site" evidence="14">
    <location>
        <position position="332"/>
    </location>
    <ligand>
        <name>Mg(2+)</name>
        <dbReference type="ChEBI" id="CHEBI:18420"/>
    </ligand>
</feature>
<feature type="binding site" evidence="14">
    <location>
        <position position="64"/>
    </location>
    <ligand>
        <name>Zn(2+)</name>
        <dbReference type="ChEBI" id="CHEBI:29105"/>
        <label>2</label>
    </ligand>
</feature>
<evidence type="ECO:0000256" key="12">
    <source>
        <dbReference type="ARBA" id="ARBA00023288"/>
    </source>
</evidence>
<evidence type="ECO:0000256" key="16">
    <source>
        <dbReference type="RuleBase" id="RU003947"/>
    </source>
</evidence>
<keyword evidence="11" id="KW-0325">Glycoprotein</keyword>
<dbReference type="PANTHER" id="PTHR11596:SF30">
    <property type="entry name" value="INTESTINAL-TYPE ALKALINE PHOSPHATASE"/>
    <property type="match status" value="1"/>
</dbReference>
<evidence type="ECO:0000256" key="14">
    <source>
        <dbReference type="PIRSR" id="PIRSR601952-2"/>
    </source>
</evidence>
<feature type="binding site" evidence="14">
    <location>
        <position position="379"/>
    </location>
    <ligand>
        <name>Zn(2+)</name>
        <dbReference type="ChEBI" id="CHEBI:29105"/>
        <label>2</label>
    </ligand>
</feature>
<keyword evidence="6 14" id="KW-0479">Metal-binding</keyword>
<comment type="cofactor">
    <cofactor evidence="14">
        <name>Mg(2+)</name>
        <dbReference type="ChEBI" id="CHEBI:18420"/>
    </cofactor>
    <text evidence="14">Binds 1 Mg(2+) ion.</text>
</comment>
<evidence type="ECO:0000256" key="9">
    <source>
        <dbReference type="ARBA" id="ARBA00022842"/>
    </source>
</evidence>
<sequence>MKTNKFLVNALILPALIYVSSCAYDPEEEDPLFWKVSAQQSLIRSFELRPLVQRAKNVILFLGDGMGIPTVTAARILKGQLQNRTGEETVLAMESFPHLGLSKTYNVDFQIPDSAGTATAYLCGVKANSGTVGLSAAARRKVCNTTFGNEVESVLKRSKAAGKSVGIVTSTRVQHASPSANYAHSVERNWYSDADMPAEAIEAGCKDIALQLIHNVDIDVIMGGGRIYMTPAGTADPEYPKDPTQNGIRKDKQNLIDIWLKNKEDSVYVWNKSQLDGVNVRTTKYLMGLFEPKDMKYDLNRNSLMDPSIAEMTEKAIRILSKNPKGFFLFVEDNGRIDHGHHDGKAHHALTEAVRFDEAIERASHFTSDFDTLSIVTADHSHVFAFGGYTFRGNSIFGLAPLRAADNMPYTGIVYGNGPGYAIKNGSRPNISKPIIEDKEYKQQAAVPLDSETHGGEDVPIYAKGPMSHLFHNTHEEHYIAHVMAYASCIEPYPQCSMNVWAGSGALSLSTALFSLSLAALYLLKY</sequence>
<feature type="active site" description="Phosphoserine intermediate" evidence="13">
    <location>
        <position position="114"/>
    </location>
</feature>
<dbReference type="AlphaFoldDB" id="A0A4W3HWR4"/>
<evidence type="ECO:0000256" key="3">
    <source>
        <dbReference type="ARBA" id="ARBA00012647"/>
    </source>
</evidence>
<dbReference type="InterPro" id="IPR001952">
    <property type="entry name" value="Alkaline_phosphatase"/>
</dbReference>
<dbReference type="CDD" id="cd16012">
    <property type="entry name" value="ALP"/>
    <property type="match status" value="1"/>
</dbReference>
<dbReference type="GO" id="GO:0098552">
    <property type="term" value="C:side of membrane"/>
    <property type="evidence" value="ECO:0007669"/>
    <property type="project" value="UniProtKB-KW"/>
</dbReference>
<keyword evidence="9 14" id="KW-0460">Magnesium</keyword>
<keyword evidence="18" id="KW-0732">Signal</keyword>
<gene>
    <name evidence="19" type="primary">LOC103184426</name>
</gene>
<reference evidence="20" key="1">
    <citation type="journal article" date="2006" name="Science">
        <title>Ancient noncoding elements conserved in the human genome.</title>
        <authorList>
            <person name="Venkatesh B."/>
            <person name="Kirkness E.F."/>
            <person name="Loh Y.H."/>
            <person name="Halpern A.L."/>
            <person name="Lee A.P."/>
            <person name="Johnson J."/>
            <person name="Dandona N."/>
            <person name="Viswanathan L.D."/>
            <person name="Tay A."/>
            <person name="Venter J.C."/>
            <person name="Strausberg R.L."/>
            <person name="Brenner S."/>
        </authorList>
    </citation>
    <scope>NUCLEOTIDE SEQUENCE [LARGE SCALE GENOMIC DNA]</scope>
</reference>
<evidence type="ECO:0000313" key="19">
    <source>
        <dbReference type="Ensembl" id="ENSCMIP00000020796.1"/>
    </source>
</evidence>
<keyword evidence="17" id="KW-0812">Transmembrane</keyword>
<evidence type="ECO:0000313" key="20">
    <source>
        <dbReference type="Proteomes" id="UP000314986"/>
    </source>
</evidence>
<proteinExistence type="inferred from homology"/>
<dbReference type="InterPro" id="IPR018299">
    <property type="entry name" value="Alkaline_phosphatase_AS"/>
</dbReference>
<evidence type="ECO:0000256" key="10">
    <source>
        <dbReference type="ARBA" id="ARBA00023136"/>
    </source>
</evidence>
<dbReference type="GO" id="GO:0046872">
    <property type="term" value="F:metal ion binding"/>
    <property type="evidence" value="ECO:0007669"/>
    <property type="project" value="UniProtKB-KW"/>
</dbReference>
<evidence type="ECO:0000256" key="4">
    <source>
        <dbReference type="ARBA" id="ARBA00022475"/>
    </source>
</evidence>
<evidence type="ECO:0000256" key="5">
    <source>
        <dbReference type="ARBA" id="ARBA00022622"/>
    </source>
</evidence>
<feature type="signal peptide" evidence="18">
    <location>
        <begin position="1"/>
        <end position="22"/>
    </location>
</feature>
<dbReference type="InterPro" id="IPR017850">
    <property type="entry name" value="Alkaline_phosphatase_core_sf"/>
</dbReference>
<dbReference type="GO" id="GO:0005886">
    <property type="term" value="C:plasma membrane"/>
    <property type="evidence" value="ECO:0007669"/>
    <property type="project" value="UniProtKB-SubCell"/>
</dbReference>
<dbReference type="SMART" id="SM00098">
    <property type="entry name" value="alkPPc"/>
    <property type="match status" value="1"/>
</dbReference>
<evidence type="ECO:0000256" key="1">
    <source>
        <dbReference type="ARBA" id="ARBA00004609"/>
    </source>
</evidence>
<evidence type="ECO:0000256" key="18">
    <source>
        <dbReference type="SAM" id="SignalP"/>
    </source>
</evidence>
<comment type="subcellular location">
    <subcellularLocation>
        <location evidence="1">Cell membrane</location>
        <topology evidence="1">Lipid-anchor</topology>
        <topology evidence="1">GPI-anchor</topology>
    </subcellularLocation>
</comment>
<feature type="transmembrane region" description="Helical" evidence="17">
    <location>
        <begin position="500"/>
        <end position="524"/>
    </location>
</feature>
<keyword evidence="7 16" id="KW-0378">Hydrolase</keyword>
<accession>A0A4W3HWR4</accession>
<reference evidence="20" key="3">
    <citation type="journal article" date="2014" name="Nature">
        <title>Elephant shark genome provides unique insights into gnathostome evolution.</title>
        <authorList>
            <consortium name="International Elephant Shark Genome Sequencing Consortium"/>
            <person name="Venkatesh B."/>
            <person name="Lee A.P."/>
            <person name="Ravi V."/>
            <person name="Maurya A.K."/>
            <person name="Lian M.M."/>
            <person name="Swann J.B."/>
            <person name="Ohta Y."/>
            <person name="Flajnik M.F."/>
            <person name="Sutoh Y."/>
            <person name="Kasahara M."/>
            <person name="Hoon S."/>
            <person name="Gangu V."/>
            <person name="Roy S.W."/>
            <person name="Irimia M."/>
            <person name="Korzh V."/>
            <person name="Kondrychyn I."/>
            <person name="Lim Z.W."/>
            <person name="Tay B.H."/>
            <person name="Tohari S."/>
            <person name="Kong K.W."/>
            <person name="Ho S."/>
            <person name="Lorente-Galdos B."/>
            <person name="Quilez J."/>
            <person name="Marques-Bonet T."/>
            <person name="Raney B.J."/>
            <person name="Ingham P.W."/>
            <person name="Tay A."/>
            <person name="Hillier L.W."/>
            <person name="Minx P."/>
            <person name="Boehm T."/>
            <person name="Wilson R.K."/>
            <person name="Brenner S."/>
            <person name="Warren W.C."/>
        </authorList>
    </citation>
    <scope>NUCLEOTIDE SEQUENCE [LARGE SCALE GENOMIC DNA]</scope>
</reference>
<evidence type="ECO:0000256" key="13">
    <source>
        <dbReference type="PIRSR" id="PIRSR601952-1"/>
    </source>
</evidence>
<keyword evidence="8 14" id="KW-0862">Zinc</keyword>
<dbReference type="Ensembl" id="ENSCMIT00000021177.1">
    <property type="protein sequence ID" value="ENSCMIP00000020796.1"/>
    <property type="gene ID" value="ENSCMIG00000009558.1"/>
</dbReference>
<reference evidence="19" key="4">
    <citation type="submission" date="2025-08" db="UniProtKB">
        <authorList>
            <consortium name="Ensembl"/>
        </authorList>
    </citation>
    <scope>IDENTIFICATION</scope>
</reference>
<protein>
    <recommendedName>
        <fullName evidence="3 16">Alkaline phosphatase</fullName>
        <ecNumber evidence="3 16">3.1.3.1</ecNumber>
    </recommendedName>
</protein>
<evidence type="ECO:0000256" key="11">
    <source>
        <dbReference type="ARBA" id="ARBA00023180"/>
    </source>
</evidence>
<comment type="cofactor">
    <cofactor evidence="14">
        <name>Zn(2+)</name>
        <dbReference type="ChEBI" id="CHEBI:29105"/>
    </cofactor>
    <text evidence="14">Binds 2 Zn(2+) ions.</text>
</comment>
<dbReference type="Proteomes" id="UP000314986">
    <property type="component" value="Unassembled WGS sequence"/>
</dbReference>
<reference evidence="20" key="2">
    <citation type="journal article" date="2007" name="PLoS Biol.">
        <title>Survey sequencing and comparative analysis of the elephant shark (Callorhinchus milii) genome.</title>
        <authorList>
            <person name="Venkatesh B."/>
            <person name="Kirkness E.F."/>
            <person name="Loh Y.H."/>
            <person name="Halpern A.L."/>
            <person name="Lee A.P."/>
            <person name="Johnson J."/>
            <person name="Dandona N."/>
            <person name="Viswanathan L.D."/>
            <person name="Tay A."/>
            <person name="Venter J.C."/>
            <person name="Strausberg R.L."/>
            <person name="Brenner S."/>
        </authorList>
    </citation>
    <scope>NUCLEOTIDE SEQUENCE [LARGE SCALE GENOMIC DNA]</scope>
</reference>
<comment type="similarity">
    <text evidence="2 15">Belongs to the alkaline phosphatase family.</text>
</comment>
<dbReference type="InParanoid" id="A0A4W3HWR4"/>
<dbReference type="STRING" id="7868.ENSCMIP00000020796"/>